<proteinExistence type="predicted"/>
<comment type="caution">
    <text evidence="1">The sequence shown here is derived from an EMBL/GenBank/DDBJ whole genome shotgun (WGS) entry which is preliminary data.</text>
</comment>
<protein>
    <submittedName>
        <fullName evidence="1">Uncharacterized protein</fullName>
    </submittedName>
</protein>
<dbReference type="AlphaFoldDB" id="X1DN27"/>
<reference evidence="1" key="1">
    <citation type="journal article" date="2014" name="Front. Microbiol.">
        <title>High frequency of phylogenetically diverse reductive dehalogenase-homologous genes in deep subseafloor sedimentary metagenomes.</title>
        <authorList>
            <person name="Kawai M."/>
            <person name="Futagami T."/>
            <person name="Toyoda A."/>
            <person name="Takaki Y."/>
            <person name="Nishi S."/>
            <person name="Hori S."/>
            <person name="Arai W."/>
            <person name="Tsubouchi T."/>
            <person name="Morono Y."/>
            <person name="Uchiyama I."/>
            <person name="Ito T."/>
            <person name="Fujiyama A."/>
            <person name="Inagaki F."/>
            <person name="Takami H."/>
        </authorList>
    </citation>
    <scope>NUCLEOTIDE SEQUENCE</scope>
    <source>
        <strain evidence="1">Expedition CK06-06</strain>
    </source>
</reference>
<feature type="non-terminal residue" evidence="1">
    <location>
        <position position="1"/>
    </location>
</feature>
<sequence length="126" mass="12939">TPNELWFTDDAGTDTQLGVGGGGLWSEGVDLIHPTTADEALCDDSNCTHWSISGAGVAAFAGAVSGASFTADPDNDAEVRLITNTLGAEASMGITEFDSGPDAKMDLSVDEDDVHTMYIQLDGVGA</sequence>
<evidence type="ECO:0000313" key="1">
    <source>
        <dbReference type="EMBL" id="GAH09650.1"/>
    </source>
</evidence>
<organism evidence="1">
    <name type="scientific">marine sediment metagenome</name>
    <dbReference type="NCBI Taxonomy" id="412755"/>
    <lineage>
        <taxon>unclassified sequences</taxon>
        <taxon>metagenomes</taxon>
        <taxon>ecological metagenomes</taxon>
    </lineage>
</organism>
<dbReference type="EMBL" id="BART01038994">
    <property type="protein sequence ID" value="GAH09650.1"/>
    <property type="molecule type" value="Genomic_DNA"/>
</dbReference>
<accession>X1DN27</accession>
<name>X1DN27_9ZZZZ</name>
<feature type="non-terminal residue" evidence="1">
    <location>
        <position position="126"/>
    </location>
</feature>
<gene>
    <name evidence="1" type="ORF">S01H4_64351</name>
</gene>